<dbReference type="Proteomes" id="UP000280501">
    <property type="component" value="Unassembled WGS sequence"/>
</dbReference>
<feature type="compositionally biased region" description="Basic and acidic residues" evidence="1">
    <location>
        <begin position="1"/>
        <end position="12"/>
    </location>
</feature>
<comment type="caution">
    <text evidence="2">The sequence shown here is derived from an EMBL/GenBank/DDBJ whole genome shotgun (WGS) entry which is preliminary data.</text>
</comment>
<protein>
    <submittedName>
        <fullName evidence="2">Uncharacterized protein</fullName>
    </submittedName>
</protein>
<dbReference type="EMBL" id="RKQZ01000001">
    <property type="protein sequence ID" value="RPF21490.1"/>
    <property type="molecule type" value="Genomic_DNA"/>
</dbReference>
<feature type="region of interest" description="Disordered" evidence="1">
    <location>
        <begin position="1"/>
        <end position="23"/>
    </location>
</feature>
<dbReference type="OrthoDB" id="3213425at2"/>
<organism evidence="2 3">
    <name type="scientific">Myceligenerans xiligouense</name>
    <dbReference type="NCBI Taxonomy" id="253184"/>
    <lineage>
        <taxon>Bacteria</taxon>
        <taxon>Bacillati</taxon>
        <taxon>Actinomycetota</taxon>
        <taxon>Actinomycetes</taxon>
        <taxon>Micrococcales</taxon>
        <taxon>Promicromonosporaceae</taxon>
        <taxon>Myceligenerans</taxon>
    </lineage>
</organism>
<gene>
    <name evidence="2" type="ORF">EDD34_2120</name>
</gene>
<accession>A0A3N4YSF7</accession>
<dbReference type="RefSeq" id="WP_123814522.1">
    <property type="nucleotide sequence ID" value="NZ_RKQZ01000001.1"/>
</dbReference>
<proteinExistence type="predicted"/>
<reference evidence="2 3" key="1">
    <citation type="submission" date="2018-11" db="EMBL/GenBank/DDBJ databases">
        <title>Sequencing the genomes of 1000 actinobacteria strains.</title>
        <authorList>
            <person name="Klenk H.-P."/>
        </authorList>
    </citation>
    <scope>NUCLEOTIDE SEQUENCE [LARGE SCALE GENOMIC DNA]</scope>
    <source>
        <strain evidence="2 3">DSM 15700</strain>
    </source>
</reference>
<evidence type="ECO:0000256" key="1">
    <source>
        <dbReference type="SAM" id="MobiDB-lite"/>
    </source>
</evidence>
<evidence type="ECO:0000313" key="2">
    <source>
        <dbReference type="EMBL" id="RPF21490.1"/>
    </source>
</evidence>
<keyword evidence="3" id="KW-1185">Reference proteome</keyword>
<sequence length="433" mass="45307">MANDHLRLRRESTPSPSGSGLPMSRRELAEAVNQYLWRTTGKRVHLDVDTLRRYESGQIRWPGADYRDGLRAVLGVGADAELGFHPTRRGRTAAPTQDVGTWVATWAGKDAVAGADSEVPATAIDLLCRTVLSYPPAADGPDRVDRARPDVANAFASYQAGNFEAAALMASKALGALRSAERGRESADARLCALAYQVAAIVLSKAGRTDIAWIAADRGVAAAEASDDACLRLSLLRTAAFSMAVAGHRGDALVTIEAAAGEFQGRMSRTTTSAAAYGTILLTGAVLLAGAGDQAAAATYLDEAQRAAMVTDADRNDLWTAFGPTNVAIHRANVAAAAGDMDTVLAIGGPLRVEHLPAERRVRLHLDVARASLAVGDHGDALATLVRAEAAAPSQVRHHRITKDVVGSLVAAAARRPGPELTRLAGLVGAPIT</sequence>
<dbReference type="AlphaFoldDB" id="A0A3N4YSF7"/>
<name>A0A3N4YSF7_9MICO</name>
<evidence type="ECO:0000313" key="3">
    <source>
        <dbReference type="Proteomes" id="UP000280501"/>
    </source>
</evidence>